<name>A0A292ZEK6_SPHSA</name>
<evidence type="ECO:0000313" key="3">
    <source>
        <dbReference type="EMBL" id="GAY21538.1"/>
    </source>
</evidence>
<dbReference type="Proteomes" id="UP000221538">
    <property type="component" value="Unassembled WGS sequence"/>
</dbReference>
<accession>A0A292ZEK6</accession>
<reference evidence="6" key="5">
    <citation type="submission" date="2020-08" db="EMBL/GenBank/DDBJ databases">
        <title>Complete genome sequence of Sphingobium barthaii strain KK22, a high-molecular-weight polycyclic aromatic hydrocarbon-degrading soil bacterium.</title>
        <authorList>
            <person name="Mori J.F."/>
            <person name="Kanaly R.A."/>
        </authorList>
    </citation>
    <scope>NUCLEOTIDE SEQUENCE [LARGE SCALE GENOMIC DNA]</scope>
    <source>
        <strain evidence="6">KK22</strain>
    </source>
</reference>
<keyword evidence="1" id="KW-0732">Signal</keyword>
<dbReference type="InterPro" id="IPR032710">
    <property type="entry name" value="NTF2-like_dom_sf"/>
</dbReference>
<gene>
    <name evidence="4" type="ORF">H5V43_05080</name>
    <name evidence="3" type="ORF">SFOMI_2087</name>
</gene>
<reference evidence="3 5" key="2">
    <citation type="journal article" date="2013" name="Environ. Sci. Technol.">
        <title>The 4-tert-butylphenol-utilizing bacterium Sphingobium fuliginis OMI can degrade bisphenols via phenolic ring hydroxylation and meta-cleavage pathway.</title>
        <authorList>
            <person name="Ogata Y."/>
            <person name="Goda S."/>
            <person name="Toyama T."/>
            <person name="Sei K."/>
            <person name="Ike M."/>
        </authorList>
    </citation>
    <scope>NUCLEOTIDE SEQUENCE [LARGE SCALE GENOMIC DNA]</scope>
    <source>
        <strain evidence="3 5">OMI</strain>
    </source>
</reference>
<feature type="chain" id="PRO_5033298505" evidence="1">
    <location>
        <begin position="29"/>
        <end position="213"/>
    </location>
</feature>
<protein>
    <submittedName>
        <fullName evidence="3">Gamma-BHC dehydrochlorinase</fullName>
    </submittedName>
    <submittedName>
        <fullName evidence="4">Nuclear transport factor 2 family protein</fullName>
    </submittedName>
</protein>
<dbReference type="EMBL" id="CP060035">
    <property type="protein sequence ID" value="QOT73121.1"/>
    <property type="molecule type" value="Genomic_DNA"/>
</dbReference>
<evidence type="ECO:0000313" key="5">
    <source>
        <dbReference type="Proteomes" id="UP000221538"/>
    </source>
</evidence>
<evidence type="ECO:0000256" key="1">
    <source>
        <dbReference type="SAM" id="SignalP"/>
    </source>
</evidence>
<reference evidence="3" key="3">
    <citation type="submission" date="2017-10" db="EMBL/GenBank/DDBJ databases">
        <title>Bioaugmenting a lab-scale membrane bioreactor with Sphingobium fuliginis OMI to degrade 4-tert-butylphenol.</title>
        <authorList>
            <person name="Takada K."/>
            <person name="Shiba T."/>
            <person name="Soda S."/>
            <person name="Inoue D."/>
            <person name="Miyake M."/>
            <person name="Eguchi M."/>
            <person name="Ike M."/>
        </authorList>
    </citation>
    <scope>NUCLEOTIDE SEQUENCE</scope>
    <source>
        <strain evidence="3">OMI</strain>
    </source>
</reference>
<dbReference type="RefSeq" id="WP_025548103.1">
    <property type="nucleotide sequence ID" value="NZ_BATN01000018.1"/>
</dbReference>
<dbReference type="Pfam" id="PF13577">
    <property type="entry name" value="SnoaL_4"/>
    <property type="match status" value="1"/>
</dbReference>
<dbReference type="KEGG" id="sbar:H5V43_05080"/>
<reference evidence="3 5" key="1">
    <citation type="journal article" date="2013" name="Biodegradation">
        <title>Occurrence of 4-tert-butylphenol (4-t-BP) biodegradation in an aquatic sample caused by the presence of Spirodela polyrrhiza and isolation of a 4-t-BP-utilizing bacterium.</title>
        <authorList>
            <person name="Ogata Y."/>
            <person name="Toyama T."/>
            <person name="Yu N."/>
            <person name="Wang X."/>
            <person name="Sei K."/>
            <person name="Ike M."/>
        </authorList>
    </citation>
    <scope>NUCLEOTIDE SEQUENCE [LARGE SCALE GENOMIC DNA]</scope>
    <source>
        <strain evidence="3 5">OMI</strain>
    </source>
</reference>
<reference evidence="3" key="4">
    <citation type="submission" date="2017-10" db="EMBL/GenBank/DDBJ databases">
        <authorList>
            <person name="Banno H."/>
            <person name="Chua N.-H."/>
        </authorList>
    </citation>
    <scope>NUCLEOTIDE SEQUENCE</scope>
    <source>
        <strain evidence="3">OMI</strain>
    </source>
</reference>
<dbReference type="Proteomes" id="UP000593663">
    <property type="component" value="Chromosome 1"/>
</dbReference>
<sequence>MEGQNRRGTLAAMLAVPFGLAAVGQASAAPVKGKGKPMSMAERLDVIESRQAITELLHAYARSNDRADEALLRSLFWPESTHKHGKFEGKSSDFVGFAFKIISGLKYACHHISNVSVEVKGDKAFSECYYFAQHRRDRKDGTGEEDVFFQGRYLDDLERRNGVWKIIRRRGLSDYTSPAFPSEIPYAQWPAGQHSEKYPSDDYYKMRQQFLGS</sequence>
<dbReference type="CDD" id="cd00531">
    <property type="entry name" value="NTF2_like"/>
    <property type="match status" value="1"/>
</dbReference>
<feature type="signal peptide" evidence="1">
    <location>
        <begin position="1"/>
        <end position="28"/>
    </location>
</feature>
<evidence type="ECO:0000313" key="4">
    <source>
        <dbReference type="EMBL" id="QOT73121.1"/>
    </source>
</evidence>
<reference evidence="4" key="6">
    <citation type="journal article" date="2021" name="Microbiol. Resour. Announc.">
        <title>Complete Genome Sequence of Sphingobium barthaii KK22, a High-Molecular-Weight Polycyclic Aromatic Hydrocarbon-Degrading Soil Bacterium.</title>
        <authorList>
            <person name="Mori J.F."/>
            <person name="Kanaly R.A."/>
        </authorList>
    </citation>
    <scope>NUCLEOTIDE SEQUENCE</scope>
    <source>
        <strain evidence="4">KK22</strain>
    </source>
</reference>
<feature type="domain" description="SnoaL-like" evidence="2">
    <location>
        <begin position="47"/>
        <end position="170"/>
    </location>
</feature>
<proteinExistence type="predicted"/>
<dbReference type="AlphaFoldDB" id="A0A292ZEK6"/>
<dbReference type="EMBL" id="BEWI01000031">
    <property type="protein sequence ID" value="GAY21538.1"/>
    <property type="molecule type" value="Genomic_DNA"/>
</dbReference>
<organism evidence="3 5">
    <name type="scientific">Sphingobium fuliginis (strain ATCC 27551)</name>
    <dbReference type="NCBI Taxonomy" id="336203"/>
    <lineage>
        <taxon>Bacteria</taxon>
        <taxon>Pseudomonadati</taxon>
        <taxon>Pseudomonadota</taxon>
        <taxon>Alphaproteobacteria</taxon>
        <taxon>Sphingomonadales</taxon>
        <taxon>Sphingomonadaceae</taxon>
        <taxon>Sphingobium</taxon>
    </lineage>
</organism>
<dbReference type="InterPro" id="IPR037401">
    <property type="entry name" value="SnoaL-like"/>
</dbReference>
<dbReference type="Gene3D" id="3.10.450.50">
    <property type="match status" value="1"/>
</dbReference>
<dbReference type="SUPFAM" id="SSF54427">
    <property type="entry name" value="NTF2-like"/>
    <property type="match status" value="1"/>
</dbReference>
<evidence type="ECO:0000259" key="2">
    <source>
        <dbReference type="Pfam" id="PF13577"/>
    </source>
</evidence>
<evidence type="ECO:0000313" key="6">
    <source>
        <dbReference type="Proteomes" id="UP000593663"/>
    </source>
</evidence>